<organism evidence="1 2">
    <name type="scientific">Phytophthora megakarya</name>
    <dbReference type="NCBI Taxonomy" id="4795"/>
    <lineage>
        <taxon>Eukaryota</taxon>
        <taxon>Sar</taxon>
        <taxon>Stramenopiles</taxon>
        <taxon>Oomycota</taxon>
        <taxon>Peronosporomycetes</taxon>
        <taxon>Peronosporales</taxon>
        <taxon>Peronosporaceae</taxon>
        <taxon>Phytophthora</taxon>
    </lineage>
</organism>
<evidence type="ECO:0000313" key="1">
    <source>
        <dbReference type="EMBL" id="OWZ11685.1"/>
    </source>
</evidence>
<keyword evidence="1" id="KW-0808">Transferase</keyword>
<accession>A0A225W283</accession>
<keyword evidence="1" id="KW-0695">RNA-directed DNA polymerase</keyword>
<protein>
    <submittedName>
        <fullName evidence="1">Reverse transcriptase</fullName>
    </submittedName>
</protein>
<reference evidence="2" key="1">
    <citation type="submission" date="2017-03" db="EMBL/GenBank/DDBJ databases">
        <title>Phytopthora megakarya and P. palmivora, two closely related causual agents of cacao black pod achieved similar genome size and gene model numbers by different mechanisms.</title>
        <authorList>
            <person name="Ali S."/>
            <person name="Shao J."/>
            <person name="Larry D.J."/>
            <person name="Kronmiller B."/>
            <person name="Shen D."/>
            <person name="Strem M.D."/>
            <person name="Melnick R.L."/>
            <person name="Guiltinan M.J."/>
            <person name="Tyler B.M."/>
            <person name="Meinhardt L.W."/>
            <person name="Bailey B.A."/>
        </authorList>
    </citation>
    <scope>NUCLEOTIDE SEQUENCE [LARGE SCALE GENOMIC DNA]</scope>
    <source>
        <strain evidence="2">zdho120</strain>
    </source>
</reference>
<name>A0A225W283_9STRA</name>
<dbReference type="AlphaFoldDB" id="A0A225W283"/>
<gene>
    <name evidence="1" type="ORF">PHMEG_00015259</name>
</gene>
<dbReference type="Proteomes" id="UP000198211">
    <property type="component" value="Unassembled WGS sequence"/>
</dbReference>
<sequence>MMDSDAVISVRSEAHLLNAIQGFAGIDVQITAVHPHPSLSRCVYLWACKKRWRQNRRGWKEAATAAARRRGVLEVSRRGTSWNIDSETIGTALDTVSWIGIRQLVGVSPWGEQLLHRIKFHAFTHWDSTEQCPGCCIQECNSREVGVAHLFWACSGAKKLWGVFFAPWRSLGSPEWFFKPNVLLGLKMSAVPYSIWEIYDKPYQNIPLSDKSEIQQCVHAVAEISWTIGAVTTLQAIWVRKASYFDHTADLSSDRAISLLHGRLRQAYINTRLVVTANASKGRKEAAELMCSALLKQHVGVVTVLRLALPKLSQFYILMGAPEVTQGQVGRVVCWSLCHLKGRHKKYYGWLIYRWHLFVRQII</sequence>
<dbReference type="GO" id="GO:0003964">
    <property type="term" value="F:RNA-directed DNA polymerase activity"/>
    <property type="evidence" value="ECO:0007669"/>
    <property type="project" value="UniProtKB-KW"/>
</dbReference>
<dbReference type="OrthoDB" id="89493at2759"/>
<keyword evidence="2" id="KW-1185">Reference proteome</keyword>
<evidence type="ECO:0000313" key="2">
    <source>
        <dbReference type="Proteomes" id="UP000198211"/>
    </source>
</evidence>
<keyword evidence="1" id="KW-0548">Nucleotidyltransferase</keyword>
<dbReference type="EMBL" id="NBNE01002056">
    <property type="protein sequence ID" value="OWZ11685.1"/>
    <property type="molecule type" value="Genomic_DNA"/>
</dbReference>
<comment type="caution">
    <text evidence="1">The sequence shown here is derived from an EMBL/GenBank/DDBJ whole genome shotgun (WGS) entry which is preliminary data.</text>
</comment>
<proteinExistence type="predicted"/>